<accession>A0A420EPT2</accession>
<dbReference type="InterPro" id="IPR036909">
    <property type="entry name" value="Cyt_c-like_dom_sf"/>
</dbReference>
<organism evidence="7 8">
    <name type="scientific">Altericroceibacterium spongiae</name>
    <dbReference type="NCBI Taxonomy" id="2320269"/>
    <lineage>
        <taxon>Bacteria</taxon>
        <taxon>Pseudomonadati</taxon>
        <taxon>Pseudomonadota</taxon>
        <taxon>Alphaproteobacteria</taxon>
        <taxon>Sphingomonadales</taxon>
        <taxon>Erythrobacteraceae</taxon>
        <taxon>Altericroceibacterium</taxon>
    </lineage>
</organism>
<sequence>MIGAATLLLVILAIIFIVIFTGGYNVAATDRHNPVVAWALTTTMTHSVQSRASEIPVPAKFTPAMVAAGAGEYKAMCSRCHGGVGESRAEWAETIRPKPPALVSAARQWKAQEVFWLVKHGVKMTGMPAFGPTHNDATIWNIAAFVKALPDMSAEQYASYKADHDHHHDGEEHHGHGTEDHHHTPGDDAHEH</sequence>
<dbReference type="OrthoDB" id="9773456at2"/>
<feature type="region of interest" description="Disordered" evidence="5">
    <location>
        <begin position="159"/>
        <end position="192"/>
    </location>
</feature>
<dbReference type="InterPro" id="IPR009056">
    <property type="entry name" value="Cyt_c-like_dom"/>
</dbReference>
<dbReference type="Gene3D" id="1.10.760.10">
    <property type="entry name" value="Cytochrome c-like domain"/>
    <property type="match status" value="1"/>
</dbReference>
<dbReference type="EMBL" id="RAPF01000002">
    <property type="protein sequence ID" value="RKF22671.1"/>
    <property type="molecule type" value="Genomic_DNA"/>
</dbReference>
<evidence type="ECO:0000313" key="7">
    <source>
        <dbReference type="EMBL" id="RKF22671.1"/>
    </source>
</evidence>
<dbReference type="Pfam" id="PF13442">
    <property type="entry name" value="Cytochrome_CBB3"/>
    <property type="match status" value="1"/>
</dbReference>
<dbReference type="PROSITE" id="PS51007">
    <property type="entry name" value="CYTC"/>
    <property type="match status" value="1"/>
</dbReference>
<dbReference type="SUPFAM" id="SSF46626">
    <property type="entry name" value="Cytochrome c"/>
    <property type="match status" value="1"/>
</dbReference>
<evidence type="ECO:0000313" key="8">
    <source>
        <dbReference type="Proteomes" id="UP000284395"/>
    </source>
</evidence>
<protein>
    <submittedName>
        <fullName evidence="7">Cytochrome c</fullName>
    </submittedName>
</protein>
<dbReference type="GO" id="GO:0046872">
    <property type="term" value="F:metal ion binding"/>
    <property type="evidence" value="ECO:0007669"/>
    <property type="project" value="UniProtKB-KW"/>
</dbReference>
<feature type="domain" description="Cytochrome c" evidence="6">
    <location>
        <begin position="64"/>
        <end position="150"/>
    </location>
</feature>
<evidence type="ECO:0000256" key="5">
    <source>
        <dbReference type="SAM" id="MobiDB-lite"/>
    </source>
</evidence>
<name>A0A420EPT2_9SPHN</name>
<reference evidence="7 8" key="1">
    <citation type="submission" date="2018-09" db="EMBL/GenBank/DDBJ databases">
        <title>Altererythrobacter spongiae sp. nov., isolated from a marine sponge.</title>
        <authorList>
            <person name="Zhuang L."/>
            <person name="Luo L."/>
        </authorList>
    </citation>
    <scope>NUCLEOTIDE SEQUENCE [LARGE SCALE GENOMIC DNA]</scope>
    <source>
        <strain evidence="7 8">HN-Y73</strain>
    </source>
</reference>
<feature type="compositionally biased region" description="Basic and acidic residues" evidence="5">
    <location>
        <begin position="161"/>
        <end position="192"/>
    </location>
</feature>
<keyword evidence="1 4" id="KW-0349">Heme</keyword>
<evidence type="ECO:0000256" key="2">
    <source>
        <dbReference type="ARBA" id="ARBA00022723"/>
    </source>
</evidence>
<keyword evidence="2 4" id="KW-0479">Metal-binding</keyword>
<keyword evidence="3 4" id="KW-0408">Iron</keyword>
<dbReference type="GO" id="GO:0009055">
    <property type="term" value="F:electron transfer activity"/>
    <property type="evidence" value="ECO:0007669"/>
    <property type="project" value="InterPro"/>
</dbReference>
<proteinExistence type="predicted"/>
<comment type="caution">
    <text evidence="7">The sequence shown here is derived from an EMBL/GenBank/DDBJ whole genome shotgun (WGS) entry which is preliminary data.</text>
</comment>
<dbReference type="GO" id="GO:0020037">
    <property type="term" value="F:heme binding"/>
    <property type="evidence" value="ECO:0007669"/>
    <property type="project" value="InterPro"/>
</dbReference>
<evidence type="ECO:0000259" key="6">
    <source>
        <dbReference type="PROSITE" id="PS51007"/>
    </source>
</evidence>
<evidence type="ECO:0000256" key="4">
    <source>
        <dbReference type="PROSITE-ProRule" id="PRU00433"/>
    </source>
</evidence>
<gene>
    <name evidence="7" type="ORF">D6851_05530</name>
</gene>
<keyword evidence="8" id="KW-1185">Reference proteome</keyword>
<evidence type="ECO:0000256" key="1">
    <source>
        <dbReference type="ARBA" id="ARBA00022617"/>
    </source>
</evidence>
<dbReference type="Proteomes" id="UP000284395">
    <property type="component" value="Unassembled WGS sequence"/>
</dbReference>
<evidence type="ECO:0000256" key="3">
    <source>
        <dbReference type="ARBA" id="ARBA00023004"/>
    </source>
</evidence>
<dbReference type="AlphaFoldDB" id="A0A420EPT2"/>